<evidence type="ECO:0000256" key="6">
    <source>
        <dbReference type="ARBA" id="ARBA00022679"/>
    </source>
</evidence>
<evidence type="ECO:0000256" key="4">
    <source>
        <dbReference type="ARBA" id="ARBA00022490"/>
    </source>
</evidence>
<dbReference type="Proteomes" id="UP000009026">
    <property type="component" value="Chromosome"/>
</dbReference>
<feature type="domain" description="Ketosynthase family 3 (KS3)" evidence="12">
    <location>
        <begin position="16"/>
        <end position="441"/>
    </location>
</feature>
<gene>
    <name evidence="14" type="ORF">A176_002713</name>
</gene>
<dbReference type="Gene3D" id="3.40.47.10">
    <property type="match status" value="3"/>
</dbReference>
<dbReference type="InterPro" id="IPR020841">
    <property type="entry name" value="PKS_Beta-ketoAc_synthase_dom"/>
</dbReference>
<dbReference type="InterPro" id="IPR054514">
    <property type="entry name" value="RhiE-like_linker"/>
</dbReference>
<evidence type="ECO:0000256" key="7">
    <source>
        <dbReference type="ARBA" id="ARBA00022737"/>
    </source>
</evidence>
<dbReference type="FunFam" id="3.40.47.10:FF:000019">
    <property type="entry name" value="Polyketide synthase type I"/>
    <property type="match status" value="2"/>
</dbReference>
<evidence type="ECO:0000259" key="12">
    <source>
        <dbReference type="PROSITE" id="PS52004"/>
    </source>
</evidence>
<evidence type="ECO:0000256" key="2">
    <source>
        <dbReference type="ARBA" id="ARBA00004792"/>
    </source>
</evidence>
<dbReference type="PATRIC" id="fig|1297742.4.peg.2739"/>
<keyword evidence="15" id="KW-1185">Reference proteome</keyword>
<evidence type="ECO:0000259" key="13">
    <source>
        <dbReference type="PROSITE" id="PS52019"/>
    </source>
</evidence>
<dbReference type="PROSITE" id="PS00606">
    <property type="entry name" value="KS3_1"/>
    <property type="match status" value="3"/>
</dbReference>
<dbReference type="Gene3D" id="3.10.129.110">
    <property type="entry name" value="Polyketide synthase dehydratase"/>
    <property type="match status" value="2"/>
</dbReference>
<keyword evidence="6" id="KW-0808">Transferase</keyword>
<dbReference type="InterPro" id="IPR014031">
    <property type="entry name" value="Ketoacyl_synth_C"/>
</dbReference>
<keyword evidence="4" id="KW-0963">Cytoplasm</keyword>
<dbReference type="PROSITE" id="PS52004">
    <property type="entry name" value="KS3_2"/>
    <property type="match status" value="3"/>
</dbReference>
<feature type="domain" description="Carrier" evidence="11">
    <location>
        <begin position="1732"/>
        <end position="1805"/>
    </location>
</feature>
<dbReference type="OrthoDB" id="5476655at2"/>
<dbReference type="SUPFAM" id="SSF51735">
    <property type="entry name" value="NAD(P)-binding Rossmann-fold domains"/>
    <property type="match status" value="2"/>
</dbReference>
<feature type="region of interest" description="N-terminal hotdog fold" evidence="9">
    <location>
        <begin position="2437"/>
        <end position="2553"/>
    </location>
</feature>
<evidence type="ECO:0000259" key="11">
    <source>
        <dbReference type="PROSITE" id="PS50075"/>
    </source>
</evidence>
<dbReference type="CDD" id="cd08953">
    <property type="entry name" value="KR_2_SDR_x"/>
    <property type="match status" value="1"/>
</dbReference>
<feature type="active site" description="Proton donor; for dehydratase activity" evidence="9">
    <location>
        <position position="1135"/>
    </location>
</feature>
<dbReference type="eggNOG" id="COG3321">
    <property type="taxonomic scope" value="Bacteria"/>
</dbReference>
<dbReference type="Pfam" id="PF22336">
    <property type="entry name" value="RhiE-like_linker"/>
    <property type="match status" value="1"/>
</dbReference>
<dbReference type="Pfam" id="PF21089">
    <property type="entry name" value="PKS_DH_N"/>
    <property type="match status" value="2"/>
</dbReference>
<evidence type="ECO:0000256" key="5">
    <source>
        <dbReference type="ARBA" id="ARBA00022553"/>
    </source>
</evidence>
<evidence type="ECO:0000256" key="9">
    <source>
        <dbReference type="PROSITE-ProRule" id="PRU01363"/>
    </source>
</evidence>
<dbReference type="Gene3D" id="3.40.50.720">
    <property type="entry name" value="NAD(P)-binding Rossmann-like Domain"/>
    <property type="match status" value="1"/>
</dbReference>
<dbReference type="InterPro" id="IPR049900">
    <property type="entry name" value="PKS_mFAS_DH"/>
</dbReference>
<proteinExistence type="predicted"/>
<dbReference type="SMART" id="SM00823">
    <property type="entry name" value="PKS_PP"/>
    <property type="match status" value="2"/>
</dbReference>
<dbReference type="GO" id="GO:0005737">
    <property type="term" value="C:cytoplasm"/>
    <property type="evidence" value="ECO:0007669"/>
    <property type="project" value="UniProtKB-SubCell"/>
</dbReference>
<dbReference type="GO" id="GO:0004312">
    <property type="term" value="F:fatty acid synthase activity"/>
    <property type="evidence" value="ECO:0007669"/>
    <property type="project" value="TreeGrafter"/>
</dbReference>
<dbReference type="InterPro" id="IPR057326">
    <property type="entry name" value="KR_dom"/>
</dbReference>
<feature type="domain" description="Ketosynthase family 3 (KS3)" evidence="12">
    <location>
        <begin position="1835"/>
        <end position="2262"/>
    </location>
</feature>
<dbReference type="InterPro" id="IPR032821">
    <property type="entry name" value="PKS_assoc"/>
</dbReference>
<keyword evidence="3" id="KW-0596">Phosphopantetheine</keyword>
<dbReference type="GO" id="GO:0006633">
    <property type="term" value="P:fatty acid biosynthetic process"/>
    <property type="evidence" value="ECO:0007669"/>
    <property type="project" value="InterPro"/>
</dbReference>
<accession>A0A0H4WQK4</accession>
<feature type="active site" description="Proton acceptor; for dehydratase activity" evidence="9">
    <location>
        <position position="988"/>
    </location>
</feature>
<feature type="region of interest" description="Disordered" evidence="10">
    <location>
        <begin position="2810"/>
        <end position="2829"/>
    </location>
</feature>
<dbReference type="InterPro" id="IPR049551">
    <property type="entry name" value="PKS_DH_C"/>
</dbReference>
<dbReference type="GO" id="GO:0004315">
    <property type="term" value="F:3-oxoacyl-[acyl-carrier-protein] synthase activity"/>
    <property type="evidence" value="ECO:0007669"/>
    <property type="project" value="InterPro"/>
</dbReference>
<name>A0A0H4WQK4_9BACT</name>
<dbReference type="Gene3D" id="1.10.1240.100">
    <property type="match status" value="2"/>
</dbReference>
<evidence type="ECO:0000313" key="15">
    <source>
        <dbReference type="Proteomes" id="UP000009026"/>
    </source>
</evidence>
<dbReference type="PROSITE" id="PS52019">
    <property type="entry name" value="PKS_MFAS_DH"/>
    <property type="match status" value="2"/>
</dbReference>
<evidence type="ECO:0000256" key="8">
    <source>
        <dbReference type="ARBA" id="ARBA00054155"/>
    </source>
</evidence>
<dbReference type="Pfam" id="PF02801">
    <property type="entry name" value="Ketoacyl-synt_C"/>
    <property type="match status" value="3"/>
</dbReference>
<dbReference type="Pfam" id="PF16197">
    <property type="entry name" value="KAsynt_C_assoc"/>
    <property type="match status" value="2"/>
</dbReference>
<evidence type="ECO:0000313" key="14">
    <source>
        <dbReference type="EMBL" id="AKQ65801.1"/>
    </source>
</evidence>
<dbReference type="SMART" id="SM01294">
    <property type="entry name" value="PKS_PP_betabranch"/>
    <property type="match status" value="1"/>
</dbReference>
<dbReference type="SMART" id="SM00822">
    <property type="entry name" value="PKS_KR"/>
    <property type="match status" value="1"/>
</dbReference>
<dbReference type="Gene3D" id="3.30.70.3290">
    <property type="match status" value="1"/>
</dbReference>
<reference evidence="14 15" key="1">
    <citation type="journal article" date="2016" name="PLoS ONE">
        <title>Complete Genome Sequence and Comparative Genomics of a Novel Myxobacterium Myxococcus hansupus.</title>
        <authorList>
            <person name="Sharma G."/>
            <person name="Narwani T."/>
            <person name="Subramanian S."/>
        </authorList>
    </citation>
    <scope>NUCLEOTIDE SEQUENCE [LARGE SCALE GENOMIC DNA]</scope>
    <source>
        <strain evidence="15">mixupus</strain>
    </source>
</reference>
<evidence type="ECO:0000256" key="3">
    <source>
        <dbReference type="ARBA" id="ARBA00022450"/>
    </source>
</evidence>
<evidence type="ECO:0000256" key="1">
    <source>
        <dbReference type="ARBA" id="ARBA00004496"/>
    </source>
</evidence>
<dbReference type="KEGG" id="mym:A176_002713"/>
<dbReference type="GO" id="GO:0031177">
    <property type="term" value="F:phosphopantetheine binding"/>
    <property type="evidence" value="ECO:0007669"/>
    <property type="project" value="InterPro"/>
</dbReference>
<dbReference type="Pfam" id="PF00109">
    <property type="entry name" value="ketoacyl-synt"/>
    <property type="match status" value="3"/>
</dbReference>
<dbReference type="InterPro" id="IPR018201">
    <property type="entry name" value="Ketoacyl_synth_AS"/>
</dbReference>
<dbReference type="Pfam" id="PF14765">
    <property type="entry name" value="PS-DH"/>
    <property type="match status" value="2"/>
</dbReference>
<protein>
    <submittedName>
        <fullName evidence="14">Malonyl CoA-acyl carrier protein transacylase</fullName>
    </submittedName>
</protein>
<comment type="subcellular location">
    <subcellularLocation>
        <location evidence="1">Cytoplasm</location>
    </subcellularLocation>
</comment>
<dbReference type="InterPro" id="IPR049552">
    <property type="entry name" value="PKS_DH_N"/>
</dbReference>
<comment type="pathway">
    <text evidence="2">Antibiotic biosynthesis.</text>
</comment>
<keyword evidence="7" id="KW-0677">Repeat</keyword>
<feature type="active site" description="Proton acceptor; for dehydratase activity" evidence="9">
    <location>
        <position position="2466"/>
    </location>
</feature>
<dbReference type="RefSeq" id="WP_002638484.1">
    <property type="nucleotide sequence ID" value="NZ_CP012109.1"/>
</dbReference>
<feature type="domain" description="PKS/mFAS DH" evidence="13">
    <location>
        <begin position="956"/>
        <end position="1222"/>
    </location>
</feature>
<comment type="function">
    <text evidence="8">Involved in production of the polyketide antibiotic thailandamide.</text>
</comment>
<dbReference type="InterPro" id="IPR042104">
    <property type="entry name" value="PKS_dehydratase_sf"/>
</dbReference>
<dbReference type="STRING" id="1297742.A176_002713"/>
<dbReference type="SMART" id="SM00825">
    <property type="entry name" value="PKS_KS"/>
    <property type="match status" value="3"/>
</dbReference>
<dbReference type="SMART" id="SM00826">
    <property type="entry name" value="PKS_DH"/>
    <property type="match status" value="2"/>
</dbReference>
<dbReference type="SUPFAM" id="SSF53901">
    <property type="entry name" value="Thiolase-like"/>
    <property type="match status" value="3"/>
</dbReference>
<feature type="domain" description="PKS/mFAS DH" evidence="13">
    <location>
        <begin position="2437"/>
        <end position="2707"/>
    </location>
</feature>
<dbReference type="InterPro" id="IPR009081">
    <property type="entry name" value="PP-bd_ACP"/>
</dbReference>
<dbReference type="InterPro" id="IPR050091">
    <property type="entry name" value="PKS_NRPS_Biosynth_Enz"/>
</dbReference>
<dbReference type="PROSITE" id="PS50075">
    <property type="entry name" value="CARRIER"/>
    <property type="match status" value="2"/>
</dbReference>
<feature type="domain" description="Ketosynthase family 3 (KS3)" evidence="12">
    <location>
        <begin position="2855"/>
        <end position="3276"/>
    </location>
</feature>
<organism evidence="14 15">
    <name type="scientific">Pseudomyxococcus hansupus</name>
    <dbReference type="NCBI Taxonomy" id="1297742"/>
    <lineage>
        <taxon>Bacteria</taxon>
        <taxon>Pseudomonadati</taxon>
        <taxon>Myxococcota</taxon>
        <taxon>Myxococcia</taxon>
        <taxon>Myxococcales</taxon>
        <taxon>Cystobacterineae</taxon>
        <taxon>Myxococcaceae</taxon>
        <taxon>Pseudomyxococcus</taxon>
    </lineage>
</organism>
<dbReference type="InterPro" id="IPR014030">
    <property type="entry name" value="Ketoacyl_synth_N"/>
</dbReference>
<feature type="region of interest" description="C-terminal hotdog fold" evidence="9">
    <location>
        <begin position="1080"/>
        <end position="1222"/>
    </location>
</feature>
<feature type="region of interest" description="N-terminal hotdog fold" evidence="9">
    <location>
        <begin position="956"/>
        <end position="1067"/>
    </location>
</feature>
<dbReference type="Pfam" id="PF00550">
    <property type="entry name" value="PP-binding"/>
    <property type="match status" value="2"/>
</dbReference>
<keyword evidence="5" id="KW-0597">Phosphoprotein</keyword>
<feature type="active site" description="Proton donor; for dehydratase activity" evidence="9">
    <location>
        <position position="2628"/>
    </location>
</feature>
<sequence length="3339" mass="357370">MSHTTDPTGLADLRLDAATAVIGMACRFPDARDAAAFWSNLHAGHNSVTEVPPERWDVGRWYSPDITAPDRSPSRWGAFLGDFDRFDHGFFNVSPREARNMDPQQRLLLEETWHCIEDAGVSVPALTRARTAVYVGAMAMDHYQSVYAPGVETEGHACAGAYACMLANRVSYHLGLRGESLTLDTACSSSLVALHQARRALLLGEADYCLVAGVSLDFSPWKYVSFGKSRMLSPTGQCRTFDKDADGYVPGEGVGVLLLRRLTDAERDGNAIHGVIRGTAVNHVGRAASLTAPRADAQRDVILAACRDANVEPSTLTYVEAHGTGTSLGDPVEVSALTEAFRTSTDQRGFCGIGSVKTNIGHLEAAAGVAGLIKVLLMMRHAWIPATLNLQTRNPLIDFDGSPFVPVTQGQPWVRANGAPLRAGVSSFGFGGVNSHAVVEEYRPAAPPAVPGPDDAPFAFVLSARTESGLQALRRSWAERCRAEDFDAVALRDACLTLQSTQRGFKHRFSAVVRTPADLVEKLESDTLGARVPVASGPLTLVFGALPDGGLSAARSLYGRDPLFEKALDARTGALLEAGNLASMAALLDLPAVPEELRPALALCVQGAFAESLEQCGAPFRRFAGESLTALVAAGALPFDETLRAVLPGGGGARVELRRPLVACLHPLTGEALLPWEADKERLQALIDSVHVGSEDVRRSVSDARLLFGSQHTFSRHLEEWRAPLVTVRRDLDALLAGPSPSDERVAGLVLATARLRVDRKWSLAGTGPVDNAALVALAALVADGHLLHDESLRLLLSPRSAEDLATMAQALARRLNETKAQGPCLAARGPGEPLRDATGSVLVSSLMDATPVSWPDVAGPTLALGTPRAPVSPATHVLALDGDVAGTKLKVLTALWRAGADIDWERLADGCPYRPFRLPGYVFEGPRFPPARTTWPDPHTAARASDTLVPVPLEPASMTPPFTDAAQHATQPMEGTWRPEHPIIRDHRITGHLLVPGAELLRAAIVAARRTAPAAAVLSGVSFHTPKLIDAERPYTVDTEVPGRFVVRTADTQICTGMVALATAESLTRSQEPLPEPGVEAVTAQELYARLAEAGYDYGDSLRVIRRVQWSGGRFVAQLRGAPDTGAVDAALLDGVLQCVVAHAALSGRGGQGTLLIPYFIQRLQLSGALRGDVTVELRDTAVREQGADLRADIRVRTPGGGEVLELEGAVFRRVSKDFLSATEPLRTVPRSGPLEGASLYAPRWLATEPPAPGPISQGVSLLLLPPGADAHALKGVLAELGEVIVARASSDAHPGEQAFDPEDPTAWSRLVSHASNAATPSEVSLRIYSLLAAGDATPATVDELWGAQAHGARALFLLAKAAGASRFKSVRIAISAPNGFSVQAGDSVRGHASASLLGAARTLALEYRKLRPVVIDAGQDGSDDVSVLRLLRQESLAASDAEHVVAYRDTRRFVARVARAETTSRDVAYREGGVFLIVGGAGGLGRKTAAHIARRTRGARIALVGRSPASAAISSAVQELQGLGTGTQVRYFATDVTQPEALAASLAEIRQALGPIRGVIHSGGVLEDRLMFSKDAASFDRVLRPKVLGAWLLDRLTATDPLDFFIAYSSVVSELGNVGQVDYAAANAFLDAFMDFRRAQGRPGRSLSVNWTLWADGGMGRDAHAIEQLAARGITALEDGPAFAALDAALTSPEARLIVLGPGTAHPFGERLLDDHTVPTRAAPITGDGESIEASLRQLFAERLEADATTLDRTESFFALGVDSVMVKDLMRELDRTYDGLSPTLLFERSNLQELAAYLSTRPVKTTTPEAPRPATPEVRHVDAPLAHAKTPDRAIAIIGMSGRFPKAPNLDAYWSNLLAGRDCITEVPADRWDAQRHFHPDPANPDTTYGRWGGFIDDVDKFDPFFFNIAVREAEQLDPQQRLFLESAWETVEHAGYGNRRRLRDANVGLFVGVMWNEYSLVTAEQGAFRDRYAGPGSLYWQIANRVSYFMDLTGPSVAIDTACSSSLTALHLACQSLWDGECGMAIAGGVNVSLHPFKYVYLGQLRFLSTDGKCRSFGDGGTGYVPGEGVGAVLLKPLDQALKDGDTIHAVIRGTSVNHGGRASGFTVPNPNQQAALVEAAFERAGVSPTDIGYVECHGTGTSLGDPIELRGLTQAFLKRGAPGGAPVCAIGSAKSSIGHLESAAGIAGLIKAVLTLQHGKIPPNLHSRVKNPNIDFASGPFYVAEQVLDFPMKEGSRFAGLSSFGAGGSNAHAILQWSSAWNTPSTEENAPELFVLSAMNPSQLGLLCRRLRDALSTDGTTHYALRDIAATLATGRLELAERLALVASTRQELLRKLDAALASEGLEASGVARGHAKPGGGERTRLAQWIQHRELVPLAEQWVRGAPVDLSALFEDRRWRRVALPSYPFERRRCWIPPASDTPSRAPAATLHPLVHSNVSTLREQRFATALTGEEFFLADHLVGGRKLLPAVASIEIARAAAVLSGESAHTLRDFVWMRPLVGDTSGCRFDVRLTEGDTDLEFALVGAAEDGDTVFARGRILTQAAPNPPPPAVDLRALRANATKTLSRDAVYGKFRSLGFDYGPTFQSIVEVSRTGQDALARLELPPGAVSAALPLNPALLDGALQTALVLLDDGGDGRSPPLPFALGAVEVHKTPTGQCWAWVRRNAAQRLEVSLLDESGQVLVSMRDLVLMRAQAEAGGTVPTAQAAPLKPTSDAALRTHVEEQLLAVYAELLKVSVEELDPEVPVSNYGVESVMMMTVLNRVEALFGKAVEPNAIVEHPAVRDFATHLIEEGVVTAARLNPEPAPVKAPPSRQETSASPLWPISPATAAAALPPQRVAITAPTGKERRIAVVAMSTRQPMSSNLEAFWRNLVAGRRLTQEVPRQRLEDLQRTGSLPGDLEHIRFGGFVEGIDLFDAGAFGIPDADALLMDPQQRILLELSRELFDAAGYRDAELTGRRVAVFVGGAESAYLRRHRASVPDASAGRMVLSTIQNMLAARISDHYGFTGWSQTVDTACSSSLVAIHQACRSLIEGEAEMAVAGGVELIIDPFYFTGFSRAGVLSDSANSYVFDERANGFVLGEGAGLVLLKPYEAALRDGDRIIALIAGSAVNNDGRTMGLTTPNQERQTELITEALRVSGLKPTDVTYLEAHGTGTLLGDPIEVRAATRAFGRGTERWCALGSVKSNVGHALHAAGVAAFLKTALAVERGLIPATLNCDRPHPRFRFEDSPFRPNTETSSWTPASGVRRAGISSFGFGGTNCHVILEQFTREGAPQTRQPLPETRFQRRAYWLGRAGEERLSRHDLLLRLSRGELTPDAALDLRRQMRTTD</sequence>
<dbReference type="InterPro" id="IPR036291">
    <property type="entry name" value="NAD(P)-bd_dom_sf"/>
</dbReference>
<dbReference type="EMBL" id="CP012109">
    <property type="protein sequence ID" value="AKQ65801.1"/>
    <property type="molecule type" value="Genomic_DNA"/>
</dbReference>
<dbReference type="CDD" id="cd00833">
    <property type="entry name" value="PKS"/>
    <property type="match status" value="3"/>
</dbReference>
<dbReference type="Gene3D" id="1.10.1200.10">
    <property type="entry name" value="ACP-like"/>
    <property type="match status" value="2"/>
</dbReference>
<dbReference type="InterPro" id="IPR016039">
    <property type="entry name" value="Thiolase-like"/>
</dbReference>
<dbReference type="InterPro" id="IPR020807">
    <property type="entry name" value="PKS_DH"/>
</dbReference>
<dbReference type="PANTHER" id="PTHR43775:SF37">
    <property type="entry name" value="SI:DKEY-61P9.11"/>
    <property type="match status" value="1"/>
</dbReference>
<dbReference type="InterPro" id="IPR036736">
    <property type="entry name" value="ACP-like_sf"/>
</dbReference>
<dbReference type="PANTHER" id="PTHR43775">
    <property type="entry name" value="FATTY ACID SYNTHASE"/>
    <property type="match status" value="1"/>
</dbReference>
<feature type="domain" description="Carrier" evidence="11">
    <location>
        <begin position="2724"/>
        <end position="2801"/>
    </location>
</feature>
<dbReference type="Pfam" id="PF08659">
    <property type="entry name" value="KR"/>
    <property type="match status" value="1"/>
</dbReference>
<dbReference type="SUPFAM" id="SSF47336">
    <property type="entry name" value="ACP-like"/>
    <property type="match status" value="2"/>
</dbReference>
<dbReference type="InterPro" id="IPR020806">
    <property type="entry name" value="PKS_PP-bd"/>
</dbReference>
<feature type="region of interest" description="C-terminal hotdog fold" evidence="9">
    <location>
        <begin position="2569"/>
        <end position="2707"/>
    </location>
</feature>
<evidence type="ECO:0000256" key="10">
    <source>
        <dbReference type="SAM" id="MobiDB-lite"/>
    </source>
</evidence>
<dbReference type="InterPro" id="IPR013968">
    <property type="entry name" value="PKS_KR"/>
</dbReference>